<organism evidence="3 4">
    <name type="scientific">Methylacidimicrobium cyclopophantes</name>
    <dbReference type="NCBI Taxonomy" id="1041766"/>
    <lineage>
        <taxon>Bacteria</taxon>
        <taxon>Pseudomonadati</taxon>
        <taxon>Verrucomicrobiota</taxon>
        <taxon>Methylacidimicrobium</taxon>
    </lineage>
</organism>
<keyword evidence="4" id="KW-1185">Reference proteome</keyword>
<evidence type="ECO:0000256" key="1">
    <source>
        <dbReference type="ARBA" id="ARBA00022723"/>
    </source>
</evidence>
<dbReference type="SUPFAM" id="SSF51182">
    <property type="entry name" value="RmlC-like cupins"/>
    <property type="match status" value="1"/>
</dbReference>
<dbReference type="Proteomes" id="UP000381693">
    <property type="component" value="Unassembled WGS sequence"/>
</dbReference>
<dbReference type="InterPro" id="IPR051610">
    <property type="entry name" value="GPI/OXD"/>
</dbReference>
<dbReference type="Pfam" id="PF07883">
    <property type="entry name" value="Cupin_2"/>
    <property type="match status" value="1"/>
</dbReference>
<dbReference type="InterPro" id="IPR014710">
    <property type="entry name" value="RmlC-like_jellyroll"/>
</dbReference>
<dbReference type="OrthoDB" id="9797047at2"/>
<evidence type="ECO:0000313" key="4">
    <source>
        <dbReference type="Proteomes" id="UP000381693"/>
    </source>
</evidence>
<dbReference type="InterPro" id="IPR011051">
    <property type="entry name" value="RmlC_Cupin_sf"/>
</dbReference>
<dbReference type="InterPro" id="IPR013096">
    <property type="entry name" value="Cupin_2"/>
</dbReference>
<gene>
    <name evidence="3" type="ORF">MAMC_00918</name>
</gene>
<dbReference type="Gene3D" id="2.60.120.10">
    <property type="entry name" value="Jelly Rolls"/>
    <property type="match status" value="1"/>
</dbReference>
<sequence>MKRNLDEIPWQERRSPKGRYHLFQKEISLALGGKKDVGRWGGGHPFDVTLVRIPPGAVNWPLHAHAAQWELYGVQEGNGRVRMGEERWEVVSGDWFLAKPQEAHQIENPGPGDLLLLVVSNHPEADVTFYPTSGKFFLKPERKIVRESPLSYYDGEE</sequence>
<feature type="domain" description="Cupin type-2" evidence="2">
    <location>
        <begin position="50"/>
        <end position="119"/>
    </location>
</feature>
<dbReference type="PANTHER" id="PTHR35848">
    <property type="entry name" value="OXALATE-BINDING PROTEIN"/>
    <property type="match status" value="1"/>
</dbReference>
<dbReference type="GO" id="GO:0046872">
    <property type="term" value="F:metal ion binding"/>
    <property type="evidence" value="ECO:0007669"/>
    <property type="project" value="UniProtKB-KW"/>
</dbReference>
<reference evidence="3" key="1">
    <citation type="submission" date="2019-09" db="EMBL/GenBank/DDBJ databases">
        <authorList>
            <person name="Cremers G."/>
        </authorList>
    </citation>
    <scope>NUCLEOTIDE SEQUENCE [LARGE SCALE GENOMIC DNA]</scope>
    <source>
        <strain evidence="3">3B</strain>
    </source>
</reference>
<proteinExistence type="predicted"/>
<evidence type="ECO:0000259" key="2">
    <source>
        <dbReference type="Pfam" id="PF07883"/>
    </source>
</evidence>
<protein>
    <recommendedName>
        <fullName evidence="2">Cupin type-2 domain-containing protein</fullName>
    </recommendedName>
</protein>
<comment type="caution">
    <text evidence="3">The sequence shown here is derived from an EMBL/GenBank/DDBJ whole genome shotgun (WGS) entry which is preliminary data.</text>
</comment>
<keyword evidence="1" id="KW-0479">Metal-binding</keyword>
<accession>A0A5E6M9E2</accession>
<evidence type="ECO:0000313" key="3">
    <source>
        <dbReference type="EMBL" id="VVM06014.1"/>
    </source>
</evidence>
<dbReference type="EMBL" id="CABFUZ020000103">
    <property type="protein sequence ID" value="VVM06014.1"/>
    <property type="molecule type" value="Genomic_DNA"/>
</dbReference>
<dbReference type="PANTHER" id="PTHR35848:SF6">
    <property type="entry name" value="CUPIN TYPE-2 DOMAIN-CONTAINING PROTEIN"/>
    <property type="match status" value="1"/>
</dbReference>
<dbReference type="AlphaFoldDB" id="A0A5E6M9E2"/>
<dbReference type="RefSeq" id="WP_142524977.1">
    <property type="nucleotide sequence ID" value="NZ_CABFUZ020000103.1"/>
</dbReference>
<name>A0A5E6M9E2_9BACT</name>